<gene>
    <name evidence="2" type="primary">ykgB_2</name>
    <name evidence="2" type="ORF">PFLmoz3_06318</name>
</gene>
<sequence length="166" mass="17608">MKVNTRDHSTKPNKLSIGEKTMAIGVYGTYFALAVIYLWFGGMKFTHYEAEGLVPLVGNSPILGWTYAIFSVDTFSFLLGILEISIAVLIAGRLLSPKLSLIGGALSAGLFLTTLSLMFSTPGVIEPGLGFPAISVAPGQFLLKDLGLLAASIFVAGHSLRKLEAS</sequence>
<reference evidence="2 3" key="1">
    <citation type="submission" date="2015-05" db="EMBL/GenBank/DDBJ databases">
        <title>A genomic and transcriptomic approach to investigate the blue pigment phenotype in Pseudomonas fluorescens.</title>
        <authorList>
            <person name="Andreani N.A."/>
            <person name="Cardazzo B."/>
        </authorList>
    </citation>
    <scope>NUCLEOTIDE SEQUENCE [LARGE SCALE GENOMIC DNA]</scope>
    <source>
        <strain evidence="2 3">Ps_22</strain>
    </source>
</reference>
<dbReference type="PANTHER" id="PTHR40106">
    <property type="entry name" value="INNER MEMBRANE PROTEIN RCLC"/>
    <property type="match status" value="1"/>
</dbReference>
<keyword evidence="1" id="KW-1133">Transmembrane helix</keyword>
<keyword evidence="1" id="KW-0472">Membrane</keyword>
<organism evidence="2 3">
    <name type="scientific">Pseudomonas fluorescens</name>
    <dbReference type="NCBI Taxonomy" id="294"/>
    <lineage>
        <taxon>Bacteria</taxon>
        <taxon>Pseudomonadati</taxon>
        <taxon>Pseudomonadota</taxon>
        <taxon>Gammaproteobacteria</taxon>
        <taxon>Pseudomonadales</taxon>
        <taxon>Pseudomonadaceae</taxon>
        <taxon>Pseudomonas</taxon>
    </lineage>
</organism>
<dbReference type="InterPro" id="IPR007339">
    <property type="entry name" value="RclC-like"/>
</dbReference>
<comment type="caution">
    <text evidence="2">The sequence shown here is derived from an EMBL/GenBank/DDBJ whole genome shotgun (WGS) entry which is preliminary data.</text>
</comment>
<dbReference type="PATRIC" id="fig|294.194.peg.7042"/>
<protein>
    <submittedName>
        <fullName evidence="2">Inner membrane protein YkgB</fullName>
    </submittedName>
</protein>
<evidence type="ECO:0000313" key="3">
    <source>
        <dbReference type="Proteomes" id="UP000061348"/>
    </source>
</evidence>
<feature type="transmembrane region" description="Helical" evidence="1">
    <location>
        <begin position="141"/>
        <end position="160"/>
    </location>
</feature>
<evidence type="ECO:0000313" key="2">
    <source>
        <dbReference type="EMBL" id="KWV68642.1"/>
    </source>
</evidence>
<dbReference type="EMBL" id="LCYA01000337">
    <property type="protein sequence ID" value="KWV68642.1"/>
    <property type="molecule type" value="Genomic_DNA"/>
</dbReference>
<name>A0A109KG49_PSEFL</name>
<dbReference type="AlphaFoldDB" id="A0A109KG49"/>
<feature type="transmembrane region" description="Helical" evidence="1">
    <location>
        <begin position="99"/>
        <end position="121"/>
    </location>
</feature>
<keyword evidence="1" id="KW-0812">Transmembrane</keyword>
<accession>A0A109KG49</accession>
<dbReference type="GO" id="GO:1901530">
    <property type="term" value="P:response to hypochlorite"/>
    <property type="evidence" value="ECO:0007669"/>
    <property type="project" value="TreeGrafter"/>
</dbReference>
<feature type="transmembrane region" description="Helical" evidence="1">
    <location>
        <begin position="21"/>
        <end position="42"/>
    </location>
</feature>
<proteinExistence type="predicted"/>
<dbReference type="PANTHER" id="PTHR40106:SF1">
    <property type="entry name" value="INNER MEMBRANE PROTEIN RCLC"/>
    <property type="match status" value="1"/>
</dbReference>
<dbReference type="Proteomes" id="UP000061348">
    <property type="component" value="Unassembled WGS sequence"/>
</dbReference>
<evidence type="ECO:0000256" key="1">
    <source>
        <dbReference type="SAM" id="Phobius"/>
    </source>
</evidence>
<dbReference type="Pfam" id="PF04224">
    <property type="entry name" value="DUF417"/>
    <property type="match status" value="1"/>
</dbReference>
<feature type="transmembrane region" description="Helical" evidence="1">
    <location>
        <begin position="62"/>
        <end position="92"/>
    </location>
</feature>
<dbReference type="GO" id="GO:0005886">
    <property type="term" value="C:plasma membrane"/>
    <property type="evidence" value="ECO:0007669"/>
    <property type="project" value="TreeGrafter"/>
</dbReference>
<dbReference type="RefSeq" id="WP_060765494.1">
    <property type="nucleotide sequence ID" value="NZ_LCYA01000337.1"/>
</dbReference>